<dbReference type="GO" id="GO:0003677">
    <property type="term" value="F:DNA binding"/>
    <property type="evidence" value="ECO:0007669"/>
    <property type="project" value="InterPro"/>
</dbReference>
<dbReference type="STRING" id="1036808.A0A0C3DS38"/>
<proteinExistence type="predicted"/>
<gene>
    <name evidence="4" type="ORF">SCLCIDRAFT_1173084</name>
</gene>
<dbReference type="InParanoid" id="A0A0C3DS38"/>
<dbReference type="GO" id="GO:0003899">
    <property type="term" value="F:DNA-directed RNA polymerase activity"/>
    <property type="evidence" value="ECO:0007669"/>
    <property type="project" value="UniProtKB-EC"/>
</dbReference>
<dbReference type="EMBL" id="KN822034">
    <property type="protein sequence ID" value="KIM63450.1"/>
    <property type="molecule type" value="Genomic_DNA"/>
</dbReference>
<dbReference type="InterPro" id="IPR007081">
    <property type="entry name" value="RNA_pol_Rpb1_5"/>
</dbReference>
<dbReference type="GO" id="GO:0006351">
    <property type="term" value="P:DNA-templated transcription"/>
    <property type="evidence" value="ECO:0007669"/>
    <property type="project" value="InterPro"/>
</dbReference>
<dbReference type="AlphaFoldDB" id="A0A0C3DS38"/>
<feature type="domain" description="RNA polymerase Rpb1" evidence="3">
    <location>
        <begin position="2"/>
        <end position="204"/>
    </location>
</feature>
<keyword evidence="5" id="KW-1185">Reference proteome</keyword>
<reference evidence="4 5" key="1">
    <citation type="submission" date="2014-04" db="EMBL/GenBank/DDBJ databases">
        <authorList>
            <consortium name="DOE Joint Genome Institute"/>
            <person name="Kuo A."/>
            <person name="Kohler A."/>
            <person name="Nagy L.G."/>
            <person name="Floudas D."/>
            <person name="Copeland A."/>
            <person name="Barry K.W."/>
            <person name="Cichocki N."/>
            <person name="Veneault-Fourrey C."/>
            <person name="LaButti K."/>
            <person name="Lindquist E.A."/>
            <person name="Lipzen A."/>
            <person name="Lundell T."/>
            <person name="Morin E."/>
            <person name="Murat C."/>
            <person name="Sun H."/>
            <person name="Tunlid A."/>
            <person name="Henrissat B."/>
            <person name="Grigoriev I.V."/>
            <person name="Hibbett D.S."/>
            <person name="Martin F."/>
            <person name="Nordberg H.P."/>
            <person name="Cantor M.N."/>
            <person name="Hua S.X."/>
        </authorList>
    </citation>
    <scope>NUCLEOTIDE SEQUENCE [LARGE SCALE GENOMIC DNA]</scope>
    <source>
        <strain evidence="4 5">Foug A</strain>
    </source>
</reference>
<dbReference type="Pfam" id="PF04992">
    <property type="entry name" value="RNA_pol_Rpb1_6"/>
    <property type="match status" value="1"/>
</dbReference>
<feature type="domain" description="RNA polymerase Rpb1" evidence="2">
    <location>
        <begin position="40"/>
        <end position="181"/>
    </location>
</feature>
<evidence type="ECO:0000313" key="4">
    <source>
        <dbReference type="EMBL" id="KIM63450.1"/>
    </source>
</evidence>
<organism evidence="4 5">
    <name type="scientific">Scleroderma citrinum Foug A</name>
    <dbReference type="NCBI Taxonomy" id="1036808"/>
    <lineage>
        <taxon>Eukaryota</taxon>
        <taxon>Fungi</taxon>
        <taxon>Dikarya</taxon>
        <taxon>Basidiomycota</taxon>
        <taxon>Agaricomycotina</taxon>
        <taxon>Agaricomycetes</taxon>
        <taxon>Agaricomycetidae</taxon>
        <taxon>Boletales</taxon>
        <taxon>Sclerodermatineae</taxon>
        <taxon>Sclerodermataceae</taxon>
        <taxon>Scleroderma</taxon>
    </lineage>
</organism>
<dbReference type="EC" id="2.7.7.6" evidence="1"/>
<dbReference type="Gene3D" id="6.20.50.80">
    <property type="match status" value="1"/>
</dbReference>
<dbReference type="OrthoDB" id="2690549at2759"/>
<sequence>MAETEYIQHRLVEALKDVMVHYNLTMRNSLGDLIQFIYATKINTFVLSNKAFEHKYQVNVMDKEGGFPPGVLQIRINDSSLELQVKLDEEYGQLVRNRQQLCMFIFPRADGLTPHHIPANPYWIIQNAAEPSDLEPAYIVNAVQTLTKRLLTVLGDDTLSRGAQTNVSLTFRMHVCTTLAMQIEAKFNQSLVNPSEMCGILSSQDNQCCDKHQDAVAVSVFGA</sequence>
<name>A0A0C3DS38_9AGAM</name>
<dbReference type="HOGENOM" id="CLU_1142941_0_0_1"/>
<accession>A0A0C3DS38</accession>
<reference evidence="5" key="2">
    <citation type="submission" date="2015-01" db="EMBL/GenBank/DDBJ databases">
        <title>Evolutionary Origins and Diversification of the Mycorrhizal Mutualists.</title>
        <authorList>
            <consortium name="DOE Joint Genome Institute"/>
            <consortium name="Mycorrhizal Genomics Consortium"/>
            <person name="Kohler A."/>
            <person name="Kuo A."/>
            <person name="Nagy L.G."/>
            <person name="Floudas D."/>
            <person name="Copeland A."/>
            <person name="Barry K.W."/>
            <person name="Cichocki N."/>
            <person name="Veneault-Fourrey C."/>
            <person name="LaButti K."/>
            <person name="Lindquist E.A."/>
            <person name="Lipzen A."/>
            <person name="Lundell T."/>
            <person name="Morin E."/>
            <person name="Murat C."/>
            <person name="Riley R."/>
            <person name="Ohm R."/>
            <person name="Sun H."/>
            <person name="Tunlid A."/>
            <person name="Henrissat B."/>
            <person name="Grigoriev I.V."/>
            <person name="Hibbett D.S."/>
            <person name="Martin F."/>
        </authorList>
    </citation>
    <scope>NUCLEOTIDE SEQUENCE [LARGE SCALE GENOMIC DNA]</scope>
    <source>
        <strain evidence="5">Foug A</strain>
    </source>
</reference>
<evidence type="ECO:0000256" key="1">
    <source>
        <dbReference type="ARBA" id="ARBA00012418"/>
    </source>
</evidence>
<evidence type="ECO:0000313" key="5">
    <source>
        <dbReference type="Proteomes" id="UP000053989"/>
    </source>
</evidence>
<dbReference type="Pfam" id="PF04998">
    <property type="entry name" value="RNA_pol_Rpb1_5"/>
    <property type="match status" value="1"/>
</dbReference>
<evidence type="ECO:0000259" key="2">
    <source>
        <dbReference type="Pfam" id="PF04992"/>
    </source>
</evidence>
<evidence type="ECO:0000259" key="3">
    <source>
        <dbReference type="Pfam" id="PF04998"/>
    </source>
</evidence>
<dbReference type="SUPFAM" id="SSF64484">
    <property type="entry name" value="beta and beta-prime subunits of DNA dependent RNA-polymerase"/>
    <property type="match status" value="1"/>
</dbReference>
<dbReference type="InterPro" id="IPR007075">
    <property type="entry name" value="RNA_pol_Rpb1_6"/>
</dbReference>
<protein>
    <recommendedName>
        <fullName evidence="1">DNA-directed RNA polymerase</fullName>
        <ecNumber evidence="1">2.7.7.6</ecNumber>
    </recommendedName>
</protein>
<dbReference type="Proteomes" id="UP000053989">
    <property type="component" value="Unassembled WGS sequence"/>
</dbReference>